<protein>
    <recommendedName>
        <fullName evidence="4">DUF4184 domain-containing protein</fullName>
    </recommendedName>
</protein>
<dbReference type="InterPro" id="IPR025238">
    <property type="entry name" value="DUF4184"/>
</dbReference>
<feature type="transmembrane region" description="Helical" evidence="1">
    <location>
        <begin position="235"/>
        <end position="256"/>
    </location>
</feature>
<sequence>MPFTFAHPAIVLPLRRVRWFSFTALVFGSMAPDFEYFLRLQAYSSMSHTLAGLFLFDLPMTFLLALLFHGIVKRAMIEHLPAPFDRGLQHCAESPRRLTTLRSFLVFCCSAVLGSVTHIFWDAFTHDGAFMVSRLQLLQEKVELAGMAIPVYKFLQHGSTMGGLLCIGLVIAREARHGLRRAELKPQAASKDSRQLSCREKWSFWLGVAGFGLLAAGAYLYAIDGLFPHLRPLRAVVPFLSGCMAGLAAVSCYLRWRRVPGR</sequence>
<dbReference type="RefSeq" id="WP_003385746.1">
    <property type="nucleotide sequence ID" value="NZ_APBN01000001.1"/>
</dbReference>
<proteinExistence type="predicted"/>
<name>M8DKE8_9BACL</name>
<reference evidence="2 3" key="1">
    <citation type="submission" date="2013-03" db="EMBL/GenBank/DDBJ databases">
        <title>Assembly of a new bacterial strain Brevibacillus borstelensis AK1.</title>
        <authorList>
            <person name="Rajan I."/>
            <person name="PoliReddy D."/>
            <person name="Sugumar T."/>
            <person name="Rathinam K."/>
            <person name="Alqarawi S."/>
            <person name="Khalil A.B."/>
            <person name="Sivakumar N."/>
        </authorList>
    </citation>
    <scope>NUCLEOTIDE SEQUENCE [LARGE SCALE GENOMIC DNA]</scope>
    <source>
        <strain evidence="2 3">AK1</strain>
    </source>
</reference>
<dbReference type="STRING" id="1300222.I532_00640"/>
<dbReference type="Pfam" id="PF13803">
    <property type="entry name" value="DUF4184"/>
    <property type="match status" value="1"/>
</dbReference>
<dbReference type="EMBL" id="APBN01000001">
    <property type="protein sequence ID" value="EMT54068.1"/>
    <property type="molecule type" value="Genomic_DNA"/>
</dbReference>
<keyword evidence="3" id="KW-1185">Reference proteome</keyword>
<feature type="transmembrane region" description="Helical" evidence="1">
    <location>
        <begin position="154"/>
        <end position="172"/>
    </location>
</feature>
<accession>M8DKE8</accession>
<dbReference type="PATRIC" id="fig|1300222.3.peg.137"/>
<feature type="transmembrane region" description="Helical" evidence="1">
    <location>
        <begin position="50"/>
        <end position="72"/>
    </location>
</feature>
<organism evidence="2 3">
    <name type="scientific">Brevibacillus borstelensis AK1</name>
    <dbReference type="NCBI Taxonomy" id="1300222"/>
    <lineage>
        <taxon>Bacteria</taxon>
        <taxon>Bacillati</taxon>
        <taxon>Bacillota</taxon>
        <taxon>Bacilli</taxon>
        <taxon>Bacillales</taxon>
        <taxon>Paenibacillaceae</taxon>
        <taxon>Brevibacillus</taxon>
    </lineage>
</organism>
<dbReference type="Proteomes" id="UP000012081">
    <property type="component" value="Unassembled WGS sequence"/>
</dbReference>
<keyword evidence="1" id="KW-1133">Transmembrane helix</keyword>
<evidence type="ECO:0000256" key="1">
    <source>
        <dbReference type="SAM" id="Phobius"/>
    </source>
</evidence>
<evidence type="ECO:0008006" key="4">
    <source>
        <dbReference type="Google" id="ProtNLM"/>
    </source>
</evidence>
<evidence type="ECO:0000313" key="3">
    <source>
        <dbReference type="Proteomes" id="UP000012081"/>
    </source>
</evidence>
<keyword evidence="1" id="KW-0472">Membrane</keyword>
<comment type="caution">
    <text evidence="2">The sequence shown here is derived from an EMBL/GenBank/DDBJ whole genome shotgun (WGS) entry which is preliminary data.</text>
</comment>
<dbReference type="GeneID" id="89499504"/>
<keyword evidence="1" id="KW-0812">Transmembrane</keyword>
<gene>
    <name evidence="2" type="ORF">I532_00640</name>
</gene>
<dbReference type="AlphaFoldDB" id="M8DKE8"/>
<dbReference type="OrthoDB" id="8481923at2"/>
<feature type="transmembrane region" description="Helical" evidence="1">
    <location>
        <begin position="202"/>
        <end position="223"/>
    </location>
</feature>
<feature type="transmembrane region" description="Helical" evidence="1">
    <location>
        <begin position="104"/>
        <end position="121"/>
    </location>
</feature>
<evidence type="ECO:0000313" key="2">
    <source>
        <dbReference type="EMBL" id="EMT54068.1"/>
    </source>
</evidence>